<sequence length="141" mass="15386">IQRMLGLPAGHTVSHAEDEDAPLPEATTRATDRNIGTSQQPPLGPATDADTSGFHCHVSVYGPPIVFPQLNYTPGERERKSLFDKYRKQILEKYGRQGPPFISKLSDIDAAVEAGNAPEGAEEELAMYRVWKAGITGGVRR</sequence>
<keyword evidence="2" id="KW-1185">Reference proteome</keyword>
<gene>
    <name evidence="1" type="ORF">LTS18_001675</name>
</gene>
<proteinExistence type="predicted"/>
<organism evidence="1 2">
    <name type="scientific">Coniosporium uncinatum</name>
    <dbReference type="NCBI Taxonomy" id="93489"/>
    <lineage>
        <taxon>Eukaryota</taxon>
        <taxon>Fungi</taxon>
        <taxon>Dikarya</taxon>
        <taxon>Ascomycota</taxon>
        <taxon>Pezizomycotina</taxon>
        <taxon>Dothideomycetes</taxon>
        <taxon>Dothideomycetes incertae sedis</taxon>
        <taxon>Coniosporium</taxon>
    </lineage>
</organism>
<dbReference type="Proteomes" id="UP001186974">
    <property type="component" value="Unassembled WGS sequence"/>
</dbReference>
<name>A0ACC3DV13_9PEZI</name>
<evidence type="ECO:0000313" key="2">
    <source>
        <dbReference type="Proteomes" id="UP001186974"/>
    </source>
</evidence>
<reference evidence="1" key="1">
    <citation type="submission" date="2024-09" db="EMBL/GenBank/DDBJ databases">
        <title>Black Yeasts Isolated from many extreme environments.</title>
        <authorList>
            <person name="Coleine C."/>
            <person name="Stajich J.E."/>
            <person name="Selbmann L."/>
        </authorList>
    </citation>
    <scope>NUCLEOTIDE SEQUENCE</scope>
    <source>
        <strain evidence="1">CCFEE 5737</strain>
    </source>
</reference>
<comment type="caution">
    <text evidence="1">The sequence shown here is derived from an EMBL/GenBank/DDBJ whole genome shotgun (WGS) entry which is preliminary data.</text>
</comment>
<protein>
    <submittedName>
        <fullName evidence="1">Uncharacterized protein</fullName>
    </submittedName>
</protein>
<dbReference type="EMBL" id="JAWDJW010000582">
    <property type="protein sequence ID" value="KAK3080407.1"/>
    <property type="molecule type" value="Genomic_DNA"/>
</dbReference>
<accession>A0ACC3DV13</accession>
<feature type="non-terminal residue" evidence="1">
    <location>
        <position position="1"/>
    </location>
</feature>
<evidence type="ECO:0000313" key="1">
    <source>
        <dbReference type="EMBL" id="KAK3080407.1"/>
    </source>
</evidence>